<dbReference type="GO" id="GO:0030150">
    <property type="term" value="P:protein import into mitochondrial matrix"/>
    <property type="evidence" value="ECO:0007669"/>
    <property type="project" value="TreeGrafter"/>
</dbReference>
<dbReference type="PANTHER" id="PTHR15371:SF0">
    <property type="entry name" value="SD19278P"/>
    <property type="match status" value="1"/>
</dbReference>
<dbReference type="InterPro" id="IPR045238">
    <property type="entry name" value="Tim23-like"/>
</dbReference>
<dbReference type="EMBL" id="JAUJYN010000004">
    <property type="protein sequence ID" value="KAK1272392.1"/>
    <property type="molecule type" value="Genomic_DNA"/>
</dbReference>
<reference evidence="5" key="2">
    <citation type="submission" date="2023-06" db="EMBL/GenBank/DDBJ databases">
        <authorList>
            <person name="Ma L."/>
            <person name="Liu K.-W."/>
            <person name="Li Z."/>
            <person name="Hsiao Y.-Y."/>
            <person name="Qi Y."/>
            <person name="Fu T."/>
            <person name="Tang G."/>
            <person name="Zhang D."/>
            <person name="Sun W.-H."/>
            <person name="Liu D.-K."/>
            <person name="Li Y."/>
            <person name="Chen G.-Z."/>
            <person name="Liu X.-D."/>
            <person name="Liao X.-Y."/>
            <person name="Jiang Y.-T."/>
            <person name="Yu X."/>
            <person name="Hao Y."/>
            <person name="Huang J."/>
            <person name="Zhao X.-W."/>
            <person name="Ke S."/>
            <person name="Chen Y.-Y."/>
            <person name="Wu W.-L."/>
            <person name="Hsu J.-L."/>
            <person name="Lin Y.-F."/>
            <person name="Huang M.-D."/>
            <person name="Li C.-Y."/>
            <person name="Huang L."/>
            <person name="Wang Z.-W."/>
            <person name="Zhao X."/>
            <person name="Zhong W.-Y."/>
            <person name="Peng D.-H."/>
            <person name="Ahmad S."/>
            <person name="Lan S."/>
            <person name="Zhang J.-S."/>
            <person name="Tsai W.-C."/>
            <person name="Van De Peer Y."/>
            <person name="Liu Z.-J."/>
        </authorList>
    </citation>
    <scope>NUCLEOTIDE SEQUENCE</scope>
    <source>
        <strain evidence="5">SCP</strain>
        <tissue evidence="5">Leaves</tissue>
    </source>
</reference>
<comment type="caution">
    <text evidence="5">The sequence shown here is derived from an EMBL/GenBank/DDBJ whole genome shotgun (WGS) entry which is preliminary data.</text>
</comment>
<keyword evidence="6" id="KW-1185">Reference proteome</keyword>
<gene>
    <name evidence="5" type="ORF">QJS04_geneDACA010756</name>
</gene>
<evidence type="ECO:0000313" key="6">
    <source>
        <dbReference type="Proteomes" id="UP001179952"/>
    </source>
</evidence>
<dbReference type="Proteomes" id="UP001179952">
    <property type="component" value="Unassembled WGS sequence"/>
</dbReference>
<dbReference type="GO" id="GO:0005744">
    <property type="term" value="C:TIM23 mitochondrial import inner membrane translocase complex"/>
    <property type="evidence" value="ECO:0007669"/>
    <property type="project" value="TreeGrafter"/>
</dbReference>
<dbReference type="AlphaFoldDB" id="A0AAV9B8J8"/>
<evidence type="ECO:0000313" key="5">
    <source>
        <dbReference type="EMBL" id="KAK1272392.1"/>
    </source>
</evidence>
<keyword evidence="3" id="KW-1133">Transmembrane helix</keyword>
<dbReference type="PANTHER" id="PTHR15371">
    <property type="entry name" value="TIM23"/>
    <property type="match status" value="1"/>
</dbReference>
<accession>A0AAV9B8J8</accession>
<evidence type="ECO:0000256" key="4">
    <source>
        <dbReference type="ARBA" id="ARBA00023136"/>
    </source>
</evidence>
<dbReference type="Pfam" id="PF02466">
    <property type="entry name" value="Tim17"/>
    <property type="match status" value="1"/>
</dbReference>
<organism evidence="5 6">
    <name type="scientific">Acorus gramineus</name>
    <name type="common">Dwarf sweet flag</name>
    <dbReference type="NCBI Taxonomy" id="55184"/>
    <lineage>
        <taxon>Eukaryota</taxon>
        <taxon>Viridiplantae</taxon>
        <taxon>Streptophyta</taxon>
        <taxon>Embryophyta</taxon>
        <taxon>Tracheophyta</taxon>
        <taxon>Spermatophyta</taxon>
        <taxon>Magnoliopsida</taxon>
        <taxon>Liliopsida</taxon>
        <taxon>Acoraceae</taxon>
        <taxon>Acorus</taxon>
    </lineage>
</organism>
<evidence type="ECO:0000256" key="2">
    <source>
        <dbReference type="ARBA" id="ARBA00022692"/>
    </source>
</evidence>
<keyword evidence="2" id="KW-0812">Transmembrane</keyword>
<protein>
    <submittedName>
        <fullName evidence="5">Mitochondrial import inner membrane translocase subunit TIM23-1</fullName>
    </submittedName>
</protein>
<sequence>MEDPRDRHEHDEGGRFYNPYEHLNPDFPIHNLYRIPTSPEFLFQEESIKRHRSVGENITYYTGCGYLGGSISGCAKGVVDGVRSFERGDTAKLRVTRLLNASGSAGRYVGNRLGIIGLLYAGFEGAVDYVRDEDDMINSMLAGLGTGLLYKAASGPRAAALAGAIGGLAVGVAVGAKQVLKRYVPI</sequence>
<evidence type="ECO:0000256" key="1">
    <source>
        <dbReference type="ARBA" id="ARBA00004141"/>
    </source>
</evidence>
<proteinExistence type="predicted"/>
<reference evidence="5" key="1">
    <citation type="journal article" date="2023" name="Nat. Commun.">
        <title>Diploid and tetraploid genomes of Acorus and the evolution of monocots.</title>
        <authorList>
            <person name="Ma L."/>
            <person name="Liu K.W."/>
            <person name="Li Z."/>
            <person name="Hsiao Y.Y."/>
            <person name="Qi Y."/>
            <person name="Fu T."/>
            <person name="Tang G.D."/>
            <person name="Zhang D."/>
            <person name="Sun W.H."/>
            <person name="Liu D.K."/>
            <person name="Li Y."/>
            <person name="Chen G.Z."/>
            <person name="Liu X.D."/>
            <person name="Liao X.Y."/>
            <person name="Jiang Y.T."/>
            <person name="Yu X."/>
            <person name="Hao Y."/>
            <person name="Huang J."/>
            <person name="Zhao X.W."/>
            <person name="Ke S."/>
            <person name="Chen Y.Y."/>
            <person name="Wu W.L."/>
            <person name="Hsu J.L."/>
            <person name="Lin Y.F."/>
            <person name="Huang M.D."/>
            <person name="Li C.Y."/>
            <person name="Huang L."/>
            <person name="Wang Z.W."/>
            <person name="Zhao X."/>
            <person name="Zhong W.Y."/>
            <person name="Peng D.H."/>
            <person name="Ahmad S."/>
            <person name="Lan S."/>
            <person name="Zhang J.S."/>
            <person name="Tsai W.C."/>
            <person name="Van de Peer Y."/>
            <person name="Liu Z.J."/>
        </authorList>
    </citation>
    <scope>NUCLEOTIDE SEQUENCE</scope>
    <source>
        <strain evidence="5">SCP</strain>
    </source>
</reference>
<dbReference type="GO" id="GO:0008320">
    <property type="term" value="F:protein transmembrane transporter activity"/>
    <property type="evidence" value="ECO:0007669"/>
    <property type="project" value="TreeGrafter"/>
</dbReference>
<name>A0AAV9B8J8_ACOGR</name>
<keyword evidence="4" id="KW-0472">Membrane</keyword>
<comment type="subcellular location">
    <subcellularLocation>
        <location evidence="1">Membrane</location>
        <topology evidence="1">Multi-pass membrane protein</topology>
    </subcellularLocation>
</comment>
<evidence type="ECO:0000256" key="3">
    <source>
        <dbReference type="ARBA" id="ARBA00022989"/>
    </source>
</evidence>